<dbReference type="OrthoDB" id="4181190at2759"/>
<evidence type="ECO:0000256" key="3">
    <source>
        <dbReference type="ARBA" id="ARBA00023002"/>
    </source>
</evidence>
<reference evidence="5" key="1">
    <citation type="journal article" date="2015" name="PLoS Genet.">
        <title>The dynamic genome and transcriptome of the human fungal pathogen Blastomyces and close relative Emmonsia.</title>
        <authorList>
            <person name="Munoz J.F."/>
            <person name="Gauthier G.M."/>
            <person name="Desjardins C.A."/>
            <person name="Gallo J.E."/>
            <person name="Holder J."/>
            <person name="Sullivan T.D."/>
            <person name="Marty A.J."/>
            <person name="Carmen J.C."/>
            <person name="Chen Z."/>
            <person name="Ding L."/>
            <person name="Gujja S."/>
            <person name="Magrini V."/>
            <person name="Misas E."/>
            <person name="Mitreva M."/>
            <person name="Priest M."/>
            <person name="Saif S."/>
            <person name="Whiston E.A."/>
            <person name="Young S."/>
            <person name="Zeng Q."/>
            <person name="Goldman W.E."/>
            <person name="Mardis E.R."/>
            <person name="Taylor J.W."/>
            <person name="McEwen J.G."/>
            <person name="Clay O.K."/>
            <person name="Klein B.S."/>
            <person name="Cuomo C.A."/>
        </authorList>
    </citation>
    <scope>NUCLEOTIDE SEQUENCE [LARGE SCALE GENOMIC DNA]</scope>
    <source>
        <strain evidence="5">UAMH 3008</strain>
    </source>
</reference>
<dbReference type="AlphaFoldDB" id="A0A0G2I6X0"/>
<dbReference type="PRINTS" id="PR00081">
    <property type="entry name" value="GDHRDH"/>
</dbReference>
<organism evidence="4 5">
    <name type="scientific">[Emmonsia] crescens</name>
    <dbReference type="NCBI Taxonomy" id="73230"/>
    <lineage>
        <taxon>Eukaryota</taxon>
        <taxon>Fungi</taxon>
        <taxon>Dikarya</taxon>
        <taxon>Ascomycota</taxon>
        <taxon>Pezizomycotina</taxon>
        <taxon>Eurotiomycetes</taxon>
        <taxon>Eurotiomycetidae</taxon>
        <taxon>Onygenales</taxon>
        <taxon>Ajellomycetaceae</taxon>
        <taxon>Emergomyces</taxon>
    </lineage>
</organism>
<dbReference type="SUPFAM" id="SSF51735">
    <property type="entry name" value="NAD(P)-binding Rossmann-fold domains"/>
    <property type="match status" value="1"/>
</dbReference>
<name>A0A0G2I6X0_9EURO</name>
<evidence type="ECO:0008006" key="6">
    <source>
        <dbReference type="Google" id="ProtNLM"/>
    </source>
</evidence>
<sequence>MANPTIILITGANQGLGYYACEILARRGNYTILLGSRDLGKGHKAVKKILQEPGIDPTITIIEPIQIDLSSDESIQRAVEFVRERYGKLDILVNNAGYSEQREQTEGGPSWRKIYHEQLDTNLVGHEIVTEKFLPLLRKSTAGGPSPRIVFTTSNLGSLAMASEGPSNPVNCRYMLYRTTKSALNMLAVTYANILREEGITVVMVCPGYCATNLSNYAGVEDPRSGAKAIVDAATVGTHADTTGTWVSNTGIVPW</sequence>
<protein>
    <recommendedName>
        <fullName evidence="6">NAD(P)-binding protein</fullName>
    </recommendedName>
</protein>
<comment type="similarity">
    <text evidence="1">Belongs to the short-chain dehydrogenases/reductases (SDR) family.</text>
</comment>
<comment type="caution">
    <text evidence="4">The sequence shown here is derived from an EMBL/GenBank/DDBJ whole genome shotgun (WGS) entry which is preliminary data.</text>
</comment>
<dbReference type="Gene3D" id="3.40.50.720">
    <property type="entry name" value="NAD(P)-binding Rossmann-like Domain"/>
    <property type="match status" value="1"/>
</dbReference>
<dbReference type="EMBL" id="LCZI01000550">
    <property type="protein sequence ID" value="KKZ65965.1"/>
    <property type="molecule type" value="Genomic_DNA"/>
</dbReference>
<dbReference type="GO" id="GO:0016491">
    <property type="term" value="F:oxidoreductase activity"/>
    <property type="evidence" value="ECO:0007669"/>
    <property type="project" value="UniProtKB-KW"/>
</dbReference>
<proteinExistence type="inferred from homology"/>
<dbReference type="VEuPathDB" id="FungiDB:EMCG_08259"/>
<dbReference type="InterPro" id="IPR036291">
    <property type="entry name" value="NAD(P)-bd_dom_sf"/>
</dbReference>
<accession>A0A0G2I6X0</accession>
<dbReference type="Proteomes" id="UP000034164">
    <property type="component" value="Unassembled WGS sequence"/>
</dbReference>
<dbReference type="InterPro" id="IPR002347">
    <property type="entry name" value="SDR_fam"/>
</dbReference>
<dbReference type="PANTHER" id="PTHR43963">
    <property type="entry name" value="CARBONYL REDUCTASE 1-RELATED"/>
    <property type="match status" value="1"/>
</dbReference>
<keyword evidence="2" id="KW-0521">NADP</keyword>
<dbReference type="PANTHER" id="PTHR43963:SF6">
    <property type="entry name" value="CHAIN DEHYDROGENASE FAMILY PROTEIN, PUTATIVE (AFU_ORTHOLOGUE AFUA_3G15350)-RELATED"/>
    <property type="match status" value="1"/>
</dbReference>
<evidence type="ECO:0000313" key="5">
    <source>
        <dbReference type="Proteomes" id="UP000034164"/>
    </source>
</evidence>
<evidence type="ECO:0000256" key="2">
    <source>
        <dbReference type="ARBA" id="ARBA00022857"/>
    </source>
</evidence>
<evidence type="ECO:0000313" key="4">
    <source>
        <dbReference type="EMBL" id="KKZ65965.1"/>
    </source>
</evidence>
<dbReference type="Pfam" id="PF00106">
    <property type="entry name" value="adh_short"/>
    <property type="match status" value="1"/>
</dbReference>
<evidence type="ECO:0000256" key="1">
    <source>
        <dbReference type="ARBA" id="ARBA00006484"/>
    </source>
</evidence>
<gene>
    <name evidence="4" type="ORF">EMCG_08259</name>
</gene>
<keyword evidence="3" id="KW-0560">Oxidoreductase</keyword>